<evidence type="ECO:0000256" key="1">
    <source>
        <dbReference type="ARBA" id="ARBA00006817"/>
    </source>
</evidence>
<dbReference type="RefSeq" id="WP_052528583.1">
    <property type="nucleotide sequence ID" value="NZ_CP048103.1"/>
</dbReference>
<reference evidence="4" key="1">
    <citation type="submission" date="2017-01" db="EMBL/GenBank/DDBJ databases">
        <authorList>
            <person name="Varghese N."/>
            <person name="Submissions S."/>
        </authorList>
    </citation>
    <scope>NUCLEOTIDE SEQUENCE [LARGE SCALE GENOMIC DNA]</scope>
    <source>
        <strain evidence="4">DSM 45196</strain>
    </source>
</reference>
<dbReference type="InterPro" id="IPR023393">
    <property type="entry name" value="START-like_dom_sf"/>
</dbReference>
<gene>
    <name evidence="3" type="ORF">SAMN05421790_10129</name>
</gene>
<dbReference type="Gene3D" id="3.30.530.20">
    <property type="match status" value="1"/>
</dbReference>
<dbReference type="Pfam" id="PF08327">
    <property type="entry name" value="AHSA1"/>
    <property type="match status" value="1"/>
</dbReference>
<dbReference type="InterPro" id="IPR013538">
    <property type="entry name" value="ASHA1/2-like_C"/>
</dbReference>
<comment type="similarity">
    <text evidence="1">Belongs to the AHA1 family.</text>
</comment>
<sequence>MSKTSIIAEEGKQEIVITRIFDAPCDLVFRTYTNAATIPDWWGPRSMKTTVDRMELKKGGVWRYVQQESNGNVHAHNGVYHEVAAPERIVNTYEYEGFPGSVGLVTTTFEETPEGKTKLTEISLYPSVEVREGVLQSGMTEGAKELMDRLDDLLIKLQSK</sequence>
<dbReference type="OrthoDB" id="118413at2"/>
<evidence type="ECO:0000259" key="2">
    <source>
        <dbReference type="Pfam" id="PF08327"/>
    </source>
</evidence>
<organism evidence="3 4">
    <name type="scientific">Kroppenstedtia eburnea</name>
    <dbReference type="NCBI Taxonomy" id="714067"/>
    <lineage>
        <taxon>Bacteria</taxon>
        <taxon>Bacillati</taxon>
        <taxon>Bacillota</taxon>
        <taxon>Bacilli</taxon>
        <taxon>Bacillales</taxon>
        <taxon>Thermoactinomycetaceae</taxon>
        <taxon>Kroppenstedtia</taxon>
    </lineage>
</organism>
<dbReference type="CDD" id="cd07826">
    <property type="entry name" value="SRPBCC_CalC_Aha1-like_9"/>
    <property type="match status" value="1"/>
</dbReference>
<evidence type="ECO:0000313" key="4">
    <source>
        <dbReference type="Proteomes" id="UP000186795"/>
    </source>
</evidence>
<dbReference type="Proteomes" id="UP000186795">
    <property type="component" value="Unassembled WGS sequence"/>
</dbReference>
<feature type="domain" description="Activator of Hsp90 ATPase homologue 1/2-like C-terminal" evidence="2">
    <location>
        <begin position="22"/>
        <end position="154"/>
    </location>
</feature>
<dbReference type="EMBL" id="FTOD01000001">
    <property type="protein sequence ID" value="SIS37612.1"/>
    <property type="molecule type" value="Genomic_DNA"/>
</dbReference>
<dbReference type="SUPFAM" id="SSF55961">
    <property type="entry name" value="Bet v1-like"/>
    <property type="match status" value="1"/>
</dbReference>
<protein>
    <submittedName>
        <fullName evidence="3">Uncharacterized conserved protein YndB, AHSA1/START domain</fullName>
    </submittedName>
</protein>
<proteinExistence type="inferred from homology"/>
<dbReference type="AlphaFoldDB" id="A0A1N7IKN7"/>
<name>A0A1N7IKN7_9BACL</name>
<keyword evidence="4" id="KW-1185">Reference proteome</keyword>
<accession>A0A1N7IKN7</accession>
<evidence type="ECO:0000313" key="3">
    <source>
        <dbReference type="EMBL" id="SIS37612.1"/>
    </source>
</evidence>